<organism evidence="3 4">
    <name type="scientific">Steinernema carpocapsae</name>
    <name type="common">Entomopathogenic nematode</name>
    <dbReference type="NCBI Taxonomy" id="34508"/>
    <lineage>
        <taxon>Eukaryota</taxon>
        <taxon>Metazoa</taxon>
        <taxon>Ecdysozoa</taxon>
        <taxon>Nematoda</taxon>
        <taxon>Chromadorea</taxon>
        <taxon>Rhabditida</taxon>
        <taxon>Tylenchina</taxon>
        <taxon>Panagrolaimomorpha</taxon>
        <taxon>Strongyloidoidea</taxon>
        <taxon>Steinernematidae</taxon>
        <taxon>Steinernema</taxon>
    </lineage>
</organism>
<dbReference type="AlphaFoldDB" id="A0A4V6A1K9"/>
<evidence type="ECO:0008006" key="5">
    <source>
        <dbReference type="Google" id="ProtNLM"/>
    </source>
</evidence>
<accession>A0A4V6A1K9</accession>
<reference evidence="3 4" key="1">
    <citation type="journal article" date="2015" name="Genome Biol.">
        <title>Comparative genomics of Steinernema reveals deeply conserved gene regulatory networks.</title>
        <authorList>
            <person name="Dillman A.R."/>
            <person name="Macchietto M."/>
            <person name="Porter C.F."/>
            <person name="Rogers A."/>
            <person name="Williams B."/>
            <person name="Antoshechkin I."/>
            <person name="Lee M.M."/>
            <person name="Goodwin Z."/>
            <person name="Lu X."/>
            <person name="Lewis E.E."/>
            <person name="Goodrich-Blair H."/>
            <person name="Stock S.P."/>
            <person name="Adams B.J."/>
            <person name="Sternberg P.W."/>
            <person name="Mortazavi A."/>
        </authorList>
    </citation>
    <scope>NUCLEOTIDE SEQUENCE [LARGE SCALE GENOMIC DNA]</scope>
    <source>
        <strain evidence="3 4">ALL</strain>
    </source>
</reference>
<dbReference type="EMBL" id="AZBU02000005">
    <property type="protein sequence ID" value="TKR75925.1"/>
    <property type="molecule type" value="Genomic_DNA"/>
</dbReference>
<proteinExistence type="predicted"/>
<reference evidence="3 4" key="2">
    <citation type="journal article" date="2019" name="G3 (Bethesda)">
        <title>Hybrid Assembly of the Genome of the Entomopathogenic Nematode Steinernema carpocapsae Identifies the X-Chromosome.</title>
        <authorList>
            <person name="Serra L."/>
            <person name="Macchietto M."/>
            <person name="Macias-Munoz A."/>
            <person name="McGill C.J."/>
            <person name="Rodriguez I.M."/>
            <person name="Rodriguez B."/>
            <person name="Murad R."/>
            <person name="Mortazavi A."/>
        </authorList>
    </citation>
    <scope>NUCLEOTIDE SEQUENCE [LARGE SCALE GENOMIC DNA]</scope>
    <source>
        <strain evidence="3 4">ALL</strain>
    </source>
</reference>
<feature type="chain" id="PRO_5020210719" description="Secreted protein" evidence="2">
    <location>
        <begin position="29"/>
        <end position="91"/>
    </location>
</feature>
<evidence type="ECO:0000313" key="4">
    <source>
        <dbReference type="Proteomes" id="UP000298663"/>
    </source>
</evidence>
<keyword evidence="2" id="KW-0732">Signal</keyword>
<evidence type="ECO:0000256" key="2">
    <source>
        <dbReference type="SAM" id="SignalP"/>
    </source>
</evidence>
<gene>
    <name evidence="3" type="ORF">L596_017145</name>
</gene>
<dbReference type="Proteomes" id="UP000298663">
    <property type="component" value="Unassembled WGS sequence"/>
</dbReference>
<feature type="compositionally biased region" description="Polar residues" evidence="1">
    <location>
        <begin position="51"/>
        <end position="60"/>
    </location>
</feature>
<protein>
    <recommendedName>
        <fullName evidence="5">Secreted protein</fullName>
    </recommendedName>
</protein>
<sequence>MIRAMNLGATRLADAIFWLNILFSSSTSVNPSLLPQNSLRCSSTGAQNTACESATNTNRKNTVHHPSPIRERHDFVTDGWTDMSGSFSFIQ</sequence>
<feature type="signal peptide" evidence="2">
    <location>
        <begin position="1"/>
        <end position="28"/>
    </location>
</feature>
<evidence type="ECO:0000313" key="3">
    <source>
        <dbReference type="EMBL" id="TKR75925.1"/>
    </source>
</evidence>
<keyword evidence="4" id="KW-1185">Reference proteome</keyword>
<name>A0A4V6A1K9_STECR</name>
<evidence type="ECO:0000256" key="1">
    <source>
        <dbReference type="SAM" id="MobiDB-lite"/>
    </source>
</evidence>
<comment type="caution">
    <text evidence="3">The sequence shown here is derived from an EMBL/GenBank/DDBJ whole genome shotgun (WGS) entry which is preliminary data.</text>
</comment>
<feature type="region of interest" description="Disordered" evidence="1">
    <location>
        <begin position="51"/>
        <end position="71"/>
    </location>
</feature>